<evidence type="ECO:0000313" key="7">
    <source>
        <dbReference type="EMBL" id="GHD00133.1"/>
    </source>
</evidence>
<dbReference type="InterPro" id="IPR036388">
    <property type="entry name" value="WH-like_DNA-bd_sf"/>
</dbReference>
<dbReference type="PROSITE" id="PS50931">
    <property type="entry name" value="HTH_LYSR"/>
    <property type="match status" value="1"/>
</dbReference>
<keyword evidence="5" id="KW-0732">Signal</keyword>
<feature type="domain" description="HTH lysR-type" evidence="6">
    <location>
        <begin position="4"/>
        <end position="61"/>
    </location>
</feature>
<evidence type="ECO:0000256" key="4">
    <source>
        <dbReference type="ARBA" id="ARBA00023163"/>
    </source>
</evidence>
<dbReference type="PANTHER" id="PTHR30118">
    <property type="entry name" value="HTH-TYPE TRANSCRIPTIONAL REGULATOR LEUO-RELATED"/>
    <property type="match status" value="1"/>
</dbReference>
<feature type="chain" id="PRO_5047244614" evidence="5">
    <location>
        <begin position="24"/>
        <end position="316"/>
    </location>
</feature>
<evidence type="ECO:0000256" key="3">
    <source>
        <dbReference type="ARBA" id="ARBA00023125"/>
    </source>
</evidence>
<name>A0ABQ3GBR8_9BURK</name>
<keyword evidence="3" id="KW-0238">DNA-binding</keyword>
<evidence type="ECO:0000313" key="8">
    <source>
        <dbReference type="Proteomes" id="UP000626210"/>
    </source>
</evidence>
<feature type="signal peptide" evidence="5">
    <location>
        <begin position="1"/>
        <end position="23"/>
    </location>
</feature>
<sequence>MKTYDLNLLTALDALLATGSVTAAAGRVHLSTPAMSHALARIREVFGDPILVRAGRAMVPTARAQALAGPVRRLLEEAQALRAGADTAQWAERARSFVVRAPEGYAVVFGTAWLQALQARMPLANLQILPATYVDAMALREGRIDVDIGTGLAADGETEARVVSQQPLLGAARAGHPLLAARLTTRRWAAARHVDVVLRPGEASVADQALAARGLQRRVELSVPNSYAALLAAAQSELVACVSERMARSLAGPLRLQTFALPLALPPQPVRMLWHRRHASDPAHAWLRACLGQVLRAPVTVPAAWPDLPRPDLPAA</sequence>
<dbReference type="Proteomes" id="UP000626210">
    <property type="component" value="Unassembled WGS sequence"/>
</dbReference>
<keyword evidence="4" id="KW-0804">Transcription</keyword>
<dbReference type="Gene3D" id="1.10.10.10">
    <property type="entry name" value="Winged helix-like DNA-binding domain superfamily/Winged helix DNA-binding domain"/>
    <property type="match status" value="1"/>
</dbReference>
<proteinExistence type="inferred from homology"/>
<dbReference type="EMBL" id="BMYK01000031">
    <property type="protein sequence ID" value="GHD00133.1"/>
    <property type="molecule type" value="Genomic_DNA"/>
</dbReference>
<reference evidence="8" key="1">
    <citation type="journal article" date="2019" name="Int. J. Syst. Evol. Microbiol.">
        <title>The Global Catalogue of Microorganisms (GCM) 10K type strain sequencing project: providing services to taxonomists for standard genome sequencing and annotation.</title>
        <authorList>
            <consortium name="The Broad Institute Genomics Platform"/>
            <consortium name="The Broad Institute Genome Sequencing Center for Infectious Disease"/>
            <person name="Wu L."/>
            <person name="Ma J."/>
        </authorList>
    </citation>
    <scope>NUCLEOTIDE SEQUENCE [LARGE SCALE GENOMIC DNA]</scope>
    <source>
        <strain evidence="8">KCTC 23314</strain>
    </source>
</reference>
<comment type="similarity">
    <text evidence="1">Belongs to the LysR transcriptional regulatory family.</text>
</comment>
<dbReference type="SUPFAM" id="SSF46785">
    <property type="entry name" value="Winged helix' DNA-binding domain"/>
    <property type="match status" value="1"/>
</dbReference>
<accession>A0ABQ3GBR8</accession>
<keyword evidence="2" id="KW-0805">Transcription regulation</keyword>
<dbReference type="InterPro" id="IPR036390">
    <property type="entry name" value="WH_DNA-bd_sf"/>
</dbReference>
<dbReference type="Gene3D" id="3.40.190.10">
    <property type="entry name" value="Periplasmic binding protein-like II"/>
    <property type="match status" value="2"/>
</dbReference>
<protein>
    <submittedName>
        <fullName evidence="7">LysR family transcriptional regulator</fullName>
    </submittedName>
</protein>
<dbReference type="Pfam" id="PF00126">
    <property type="entry name" value="HTH_1"/>
    <property type="match status" value="1"/>
</dbReference>
<dbReference type="InterPro" id="IPR005119">
    <property type="entry name" value="LysR_subst-bd"/>
</dbReference>
<dbReference type="InterPro" id="IPR050389">
    <property type="entry name" value="LysR-type_TF"/>
</dbReference>
<dbReference type="RefSeq" id="WP_189690297.1">
    <property type="nucleotide sequence ID" value="NZ_BMYK01000031.1"/>
</dbReference>
<evidence type="ECO:0000259" key="6">
    <source>
        <dbReference type="PROSITE" id="PS50931"/>
    </source>
</evidence>
<keyword evidence="8" id="KW-1185">Reference proteome</keyword>
<dbReference type="PANTHER" id="PTHR30118:SF15">
    <property type="entry name" value="TRANSCRIPTIONAL REGULATORY PROTEIN"/>
    <property type="match status" value="1"/>
</dbReference>
<dbReference type="Pfam" id="PF03466">
    <property type="entry name" value="LysR_substrate"/>
    <property type="match status" value="1"/>
</dbReference>
<comment type="caution">
    <text evidence="7">The sequence shown here is derived from an EMBL/GenBank/DDBJ whole genome shotgun (WGS) entry which is preliminary data.</text>
</comment>
<dbReference type="SUPFAM" id="SSF53850">
    <property type="entry name" value="Periplasmic binding protein-like II"/>
    <property type="match status" value="1"/>
</dbReference>
<evidence type="ECO:0000256" key="2">
    <source>
        <dbReference type="ARBA" id="ARBA00023015"/>
    </source>
</evidence>
<gene>
    <name evidence="7" type="ORF">GCM10007320_57280</name>
</gene>
<evidence type="ECO:0000256" key="5">
    <source>
        <dbReference type="SAM" id="SignalP"/>
    </source>
</evidence>
<evidence type="ECO:0000256" key="1">
    <source>
        <dbReference type="ARBA" id="ARBA00009437"/>
    </source>
</evidence>
<organism evidence="7 8">
    <name type="scientific">Pseudorhodoferax aquiterrae</name>
    <dbReference type="NCBI Taxonomy" id="747304"/>
    <lineage>
        <taxon>Bacteria</taxon>
        <taxon>Pseudomonadati</taxon>
        <taxon>Pseudomonadota</taxon>
        <taxon>Betaproteobacteria</taxon>
        <taxon>Burkholderiales</taxon>
        <taxon>Comamonadaceae</taxon>
    </lineage>
</organism>
<dbReference type="InterPro" id="IPR000847">
    <property type="entry name" value="LysR_HTH_N"/>
</dbReference>